<evidence type="ECO:0000256" key="3">
    <source>
        <dbReference type="SAM" id="MobiDB-lite"/>
    </source>
</evidence>
<organism evidence="5 6">
    <name type="scientific">Maudiozyma humilis</name>
    <name type="common">Sour dough yeast</name>
    <name type="synonym">Kazachstania humilis</name>
    <dbReference type="NCBI Taxonomy" id="51915"/>
    <lineage>
        <taxon>Eukaryota</taxon>
        <taxon>Fungi</taxon>
        <taxon>Dikarya</taxon>
        <taxon>Ascomycota</taxon>
        <taxon>Saccharomycotina</taxon>
        <taxon>Saccharomycetes</taxon>
        <taxon>Saccharomycetales</taxon>
        <taxon>Saccharomycetaceae</taxon>
        <taxon>Maudiozyma</taxon>
    </lineage>
</organism>
<feature type="domain" description="SHSP" evidence="4">
    <location>
        <begin position="278"/>
        <end position="396"/>
    </location>
</feature>
<feature type="compositionally biased region" description="Basic and acidic residues" evidence="3">
    <location>
        <begin position="231"/>
        <end position="240"/>
    </location>
</feature>
<reference evidence="5 6" key="1">
    <citation type="journal article" date="2023" name="Elife">
        <title>Identification of key yeast species and microbe-microbe interactions impacting larval growth of Drosophila in the wild.</title>
        <authorList>
            <person name="Mure A."/>
            <person name="Sugiura Y."/>
            <person name="Maeda R."/>
            <person name="Honda K."/>
            <person name="Sakurai N."/>
            <person name="Takahashi Y."/>
            <person name="Watada M."/>
            <person name="Katoh T."/>
            <person name="Gotoh A."/>
            <person name="Gotoh Y."/>
            <person name="Taniguchi I."/>
            <person name="Nakamura K."/>
            <person name="Hayashi T."/>
            <person name="Katayama T."/>
            <person name="Uemura T."/>
            <person name="Hattori Y."/>
        </authorList>
    </citation>
    <scope>NUCLEOTIDE SEQUENCE [LARGE SCALE GENOMIC DNA]</scope>
    <source>
        <strain evidence="5 6">KH-74</strain>
    </source>
</reference>
<feature type="compositionally biased region" description="Basic and acidic residues" evidence="3">
    <location>
        <begin position="153"/>
        <end position="165"/>
    </location>
</feature>
<feature type="compositionally biased region" description="Acidic residues" evidence="3">
    <location>
        <begin position="218"/>
        <end position="230"/>
    </location>
</feature>
<keyword evidence="6" id="KW-1185">Reference proteome</keyword>
<evidence type="ECO:0000256" key="1">
    <source>
        <dbReference type="PROSITE-ProRule" id="PRU00285"/>
    </source>
</evidence>
<feature type="compositionally biased region" description="Acidic residues" evidence="3">
    <location>
        <begin position="199"/>
        <end position="210"/>
    </location>
</feature>
<feature type="compositionally biased region" description="Low complexity" evidence="3">
    <location>
        <begin position="22"/>
        <end position="41"/>
    </location>
</feature>
<dbReference type="SUPFAM" id="SSF49764">
    <property type="entry name" value="HSP20-like chaperones"/>
    <property type="match status" value="1"/>
</dbReference>
<dbReference type="PROSITE" id="PS01031">
    <property type="entry name" value="SHSP"/>
    <property type="match status" value="1"/>
</dbReference>
<dbReference type="AlphaFoldDB" id="A0AAV5RY07"/>
<dbReference type="InterPro" id="IPR002068">
    <property type="entry name" value="A-crystallin/Hsp20_dom"/>
</dbReference>
<protein>
    <submittedName>
        <fullName evidence="5">Heat shock protein</fullName>
    </submittedName>
</protein>
<feature type="compositionally biased region" description="Acidic residues" evidence="3">
    <location>
        <begin position="120"/>
        <end position="135"/>
    </location>
</feature>
<keyword evidence="5" id="KW-0346">Stress response</keyword>
<name>A0AAV5RY07_MAUHU</name>
<proteinExistence type="inferred from homology"/>
<dbReference type="Pfam" id="PF00011">
    <property type="entry name" value="HSP20"/>
    <property type="match status" value="1"/>
</dbReference>
<dbReference type="Gene3D" id="2.60.40.790">
    <property type="match status" value="1"/>
</dbReference>
<evidence type="ECO:0000259" key="4">
    <source>
        <dbReference type="PROSITE" id="PS01031"/>
    </source>
</evidence>
<feature type="region of interest" description="Disordered" evidence="3">
    <location>
        <begin position="15"/>
        <end position="240"/>
    </location>
</feature>
<comment type="similarity">
    <text evidence="1 2">Belongs to the small heat shock protein (HSP20) family.</text>
</comment>
<dbReference type="CDD" id="cd06464">
    <property type="entry name" value="ACD_sHsps-like"/>
    <property type="match status" value="1"/>
</dbReference>
<feature type="compositionally biased region" description="Basic residues" evidence="3">
    <location>
        <begin position="42"/>
        <end position="60"/>
    </location>
</feature>
<evidence type="ECO:0000256" key="2">
    <source>
        <dbReference type="RuleBase" id="RU003616"/>
    </source>
</evidence>
<sequence length="415" mass="46189">MSFYQPSLSLYDVLNALASQNGRGEQPQPQAEQPRGRGPQQPHRHPHAHPHGHPHPHPLGHAHGPGFRGHRGHPMGPHPAFSPFGFPSGGDPFQSSFGPTPYGFSRMPQQGYYYSPQYAYEDEDEDDEAEQDEDMGEGKKEQDEESKDYPSYYHDESGKYNRGYEDQQQPTLQDILNALMGGDGAATPTTKTASGYADASEEEDAKEEDATEKKEIPEASEEAEEAEAEEGEKIATPEPEHVSATAAGNLEKPSRSFAHLSAPTPIPDPLQISKPETRLDLPFSPEVNIYDLDSEYVVVLALPGANSKSFKIDYHPSSHELLVKGKVIDRLGIDEQYLKITEIKYGAFERTVKFPVLPRIKDDEIKATYTNGLLQIKVPKQEITEKPQPKKRINIEDIPDAELEFEENPNPVTSI</sequence>
<evidence type="ECO:0000313" key="6">
    <source>
        <dbReference type="Proteomes" id="UP001377567"/>
    </source>
</evidence>
<comment type="caution">
    <text evidence="5">The sequence shown here is derived from an EMBL/GenBank/DDBJ whole genome shotgun (WGS) entry which is preliminary data.</text>
</comment>
<dbReference type="InterPro" id="IPR008978">
    <property type="entry name" value="HSP20-like_chaperone"/>
</dbReference>
<accession>A0AAV5RY07</accession>
<gene>
    <name evidence="5" type="ORF">DAKH74_022430</name>
</gene>
<dbReference type="EMBL" id="BTGD01000005">
    <property type="protein sequence ID" value="GMM55627.1"/>
    <property type="molecule type" value="Genomic_DNA"/>
</dbReference>
<evidence type="ECO:0000313" key="5">
    <source>
        <dbReference type="EMBL" id="GMM55627.1"/>
    </source>
</evidence>
<dbReference type="Proteomes" id="UP001377567">
    <property type="component" value="Unassembled WGS sequence"/>
</dbReference>